<evidence type="ECO:0000256" key="1">
    <source>
        <dbReference type="SAM" id="MobiDB-lite"/>
    </source>
</evidence>
<organism evidence="2 3">
    <name type="scientific">Daphnia magna</name>
    <dbReference type="NCBI Taxonomy" id="35525"/>
    <lineage>
        <taxon>Eukaryota</taxon>
        <taxon>Metazoa</taxon>
        <taxon>Ecdysozoa</taxon>
        <taxon>Arthropoda</taxon>
        <taxon>Crustacea</taxon>
        <taxon>Branchiopoda</taxon>
        <taxon>Diplostraca</taxon>
        <taxon>Cladocera</taxon>
        <taxon>Anomopoda</taxon>
        <taxon>Daphniidae</taxon>
        <taxon>Daphnia</taxon>
    </lineage>
</organism>
<dbReference type="EMBL" id="LRGB01000161">
    <property type="protein sequence ID" value="KZS20538.1"/>
    <property type="molecule type" value="Genomic_DNA"/>
</dbReference>
<name>A0A162RIN2_9CRUS</name>
<sequence length="158" mass="17295">MARTKPRSRKSAGSKASPKQLADDASSESAPANTSENGESLEDVIDKEKEENVTEEVEANDLTATTEAKAVKRSQPARNSAEAPKKPKVEEDDEDENEEEEESKQSSPKPLSKKQKQKQRKKAKQQTPKSGVVTQLQKKASPPAATKPKTQPKKKTKS</sequence>
<reference evidence="2 3" key="1">
    <citation type="submission" date="2016-03" db="EMBL/GenBank/DDBJ databases">
        <title>EvidentialGene: Evidence-directed Construction of Genes on Genomes.</title>
        <authorList>
            <person name="Gilbert D.G."/>
            <person name="Choi J.-H."/>
            <person name="Mockaitis K."/>
            <person name="Colbourne J."/>
            <person name="Pfrender M."/>
        </authorList>
    </citation>
    <scope>NUCLEOTIDE SEQUENCE [LARGE SCALE GENOMIC DNA]</scope>
    <source>
        <strain evidence="2 3">Xinb3</strain>
        <tissue evidence="2">Complete organism</tissue>
    </source>
</reference>
<feature type="compositionally biased region" description="Low complexity" evidence="1">
    <location>
        <begin position="137"/>
        <end position="149"/>
    </location>
</feature>
<evidence type="ECO:0000313" key="2">
    <source>
        <dbReference type="EMBL" id="KZS20538.1"/>
    </source>
</evidence>
<dbReference type="Proteomes" id="UP000076858">
    <property type="component" value="Unassembled WGS sequence"/>
</dbReference>
<evidence type="ECO:0000313" key="3">
    <source>
        <dbReference type="Proteomes" id="UP000076858"/>
    </source>
</evidence>
<feature type="compositionally biased region" description="Acidic residues" evidence="1">
    <location>
        <begin position="90"/>
        <end position="102"/>
    </location>
</feature>
<protein>
    <submittedName>
        <fullName evidence="2">Histone H3 type-like protein</fullName>
    </submittedName>
</protein>
<gene>
    <name evidence="2" type="ORF">APZ42_012745</name>
</gene>
<dbReference type="OrthoDB" id="10568687at2759"/>
<comment type="caution">
    <text evidence="2">The sequence shown here is derived from an EMBL/GenBank/DDBJ whole genome shotgun (WGS) entry which is preliminary data.</text>
</comment>
<dbReference type="AlphaFoldDB" id="A0A162RIN2"/>
<proteinExistence type="predicted"/>
<keyword evidence="3" id="KW-1185">Reference proteome</keyword>
<accession>A0A162RIN2</accession>
<feature type="compositionally biased region" description="Basic residues" evidence="1">
    <location>
        <begin position="1"/>
        <end position="12"/>
    </location>
</feature>
<feature type="compositionally biased region" description="Polar residues" evidence="1">
    <location>
        <begin position="27"/>
        <end position="38"/>
    </location>
</feature>
<feature type="compositionally biased region" description="Basic residues" evidence="1">
    <location>
        <begin position="111"/>
        <end position="124"/>
    </location>
</feature>
<feature type="region of interest" description="Disordered" evidence="1">
    <location>
        <begin position="1"/>
        <end position="158"/>
    </location>
</feature>